<proteinExistence type="inferred from homology"/>
<dbReference type="PANTHER" id="PTHR24321">
    <property type="entry name" value="DEHYDROGENASES, SHORT CHAIN"/>
    <property type="match status" value="1"/>
</dbReference>
<dbReference type="PRINTS" id="PR00081">
    <property type="entry name" value="GDHRDH"/>
</dbReference>
<gene>
    <name evidence="5" type="ORF">PEBR_07489</name>
</gene>
<evidence type="ECO:0000256" key="4">
    <source>
        <dbReference type="RuleBase" id="RU000363"/>
    </source>
</evidence>
<comment type="caution">
    <text evidence="5">The sequence shown here is derived from an EMBL/GenBank/DDBJ whole genome shotgun (WGS) entry which is preliminary data.</text>
</comment>
<name>A0A1S9RVQ9_PENBI</name>
<dbReference type="Proteomes" id="UP000190744">
    <property type="component" value="Unassembled WGS sequence"/>
</dbReference>
<dbReference type="PROSITE" id="PS00061">
    <property type="entry name" value="ADH_SHORT"/>
    <property type="match status" value="1"/>
</dbReference>
<dbReference type="InterPro" id="IPR002347">
    <property type="entry name" value="SDR_fam"/>
</dbReference>
<dbReference type="SUPFAM" id="SSF51735">
    <property type="entry name" value="NAD(P)-binding Rossmann-fold domains"/>
    <property type="match status" value="1"/>
</dbReference>
<evidence type="ECO:0000256" key="2">
    <source>
        <dbReference type="ARBA" id="ARBA00022857"/>
    </source>
</evidence>
<keyword evidence="3" id="KW-0560">Oxidoreductase</keyword>
<dbReference type="PANTHER" id="PTHR24321:SF8">
    <property type="entry name" value="ESTRADIOL 17-BETA-DEHYDROGENASE 8-RELATED"/>
    <property type="match status" value="1"/>
</dbReference>
<organism evidence="5 6">
    <name type="scientific">Penicillium brasilianum</name>
    <dbReference type="NCBI Taxonomy" id="104259"/>
    <lineage>
        <taxon>Eukaryota</taxon>
        <taxon>Fungi</taxon>
        <taxon>Dikarya</taxon>
        <taxon>Ascomycota</taxon>
        <taxon>Pezizomycotina</taxon>
        <taxon>Eurotiomycetes</taxon>
        <taxon>Eurotiomycetidae</taxon>
        <taxon>Eurotiales</taxon>
        <taxon>Aspergillaceae</taxon>
        <taxon>Penicillium</taxon>
    </lineage>
</organism>
<dbReference type="AlphaFoldDB" id="A0A1S9RVQ9"/>
<comment type="similarity">
    <text evidence="1 4">Belongs to the short-chain dehydrogenases/reductases (SDR) family.</text>
</comment>
<dbReference type="Pfam" id="PF13561">
    <property type="entry name" value="adh_short_C2"/>
    <property type="match status" value="1"/>
</dbReference>
<evidence type="ECO:0000256" key="1">
    <source>
        <dbReference type="ARBA" id="ARBA00006484"/>
    </source>
</evidence>
<reference evidence="6" key="1">
    <citation type="submission" date="2015-09" db="EMBL/GenBank/DDBJ databases">
        <authorList>
            <person name="Fill T.P."/>
            <person name="Baretta J.F."/>
            <person name="de Almeida L.G."/>
            <person name="Rocha M."/>
            <person name="de Souza D.H."/>
            <person name="Malavazi I."/>
            <person name="Cerdeira L.T."/>
            <person name="Hong H."/>
            <person name="Samborskyy M."/>
            <person name="de Vasconcelos A.T."/>
            <person name="Leadlay P."/>
            <person name="Rodrigues-Filho E."/>
        </authorList>
    </citation>
    <scope>NUCLEOTIDE SEQUENCE [LARGE SCALE GENOMIC DNA]</scope>
    <source>
        <strain evidence="6">LaBioMMi 136</strain>
    </source>
</reference>
<evidence type="ECO:0000313" key="5">
    <source>
        <dbReference type="EMBL" id="OOQ89585.1"/>
    </source>
</evidence>
<dbReference type="InterPro" id="IPR036291">
    <property type="entry name" value="NAD(P)-bd_dom_sf"/>
</dbReference>
<dbReference type="PRINTS" id="PR00080">
    <property type="entry name" value="SDRFAMILY"/>
</dbReference>
<accession>A0A1S9RVQ9</accession>
<evidence type="ECO:0000313" key="6">
    <source>
        <dbReference type="Proteomes" id="UP000190744"/>
    </source>
</evidence>
<dbReference type="GO" id="GO:0016491">
    <property type="term" value="F:oxidoreductase activity"/>
    <property type="evidence" value="ECO:0007669"/>
    <property type="project" value="UniProtKB-KW"/>
</dbReference>
<keyword evidence="2" id="KW-0521">NADP</keyword>
<dbReference type="Gene3D" id="3.40.50.720">
    <property type="entry name" value="NAD(P)-binding Rossmann-like Domain"/>
    <property type="match status" value="2"/>
</dbReference>
<sequence>MASLEGKVASLYYATQESLLIMGNFVDCHHWCTGASSGMGLATAKLVASRGAIVSMADINEAALQTAIESLPGSESHFYTRVDIPDSCQVDTWIKSTAKKLGKLDGAVNMAGVITLTMAITETTDETWNFNFDDLVDLDTKVNAASAFGQMGSPGVSPYCASKAAVIGLSRAAAKENKDIRVNCVSPGSVNTPMSQGEDPEDVKRGLQATALKRRAEPIEVANVVAFLLSDEASFVTGAVYNVDGGWLC</sequence>
<evidence type="ECO:0000256" key="3">
    <source>
        <dbReference type="ARBA" id="ARBA00023002"/>
    </source>
</evidence>
<dbReference type="InterPro" id="IPR020904">
    <property type="entry name" value="Sc_DH/Rdtase_CS"/>
</dbReference>
<dbReference type="CDD" id="cd05233">
    <property type="entry name" value="SDR_c"/>
    <property type="match status" value="1"/>
</dbReference>
<dbReference type="EMBL" id="LJBN01000105">
    <property type="protein sequence ID" value="OOQ89585.1"/>
    <property type="molecule type" value="Genomic_DNA"/>
</dbReference>
<dbReference type="Pfam" id="PF00106">
    <property type="entry name" value="adh_short"/>
    <property type="match status" value="1"/>
</dbReference>
<protein>
    <submittedName>
        <fullName evidence="5">Short chain dehydrogenase/reductase family oxidoreductase</fullName>
    </submittedName>
</protein>